<feature type="compositionally biased region" description="Polar residues" evidence="1">
    <location>
        <begin position="334"/>
        <end position="345"/>
    </location>
</feature>
<keyword evidence="3" id="KW-1185">Reference proteome</keyword>
<dbReference type="PANTHER" id="PTHR43721:SF3">
    <property type="entry name" value="GTP-BINDING PROTEIN 2"/>
    <property type="match status" value="1"/>
</dbReference>
<protein>
    <recommendedName>
        <fullName evidence="4">GTP-binding protein 2</fullName>
    </recommendedName>
</protein>
<dbReference type="EMBL" id="KN833703">
    <property type="protein sequence ID" value="KIK26171.1"/>
    <property type="molecule type" value="Genomic_DNA"/>
</dbReference>
<feature type="compositionally biased region" description="Acidic residues" evidence="1">
    <location>
        <begin position="302"/>
        <end position="311"/>
    </location>
</feature>
<gene>
    <name evidence="2" type="ORF">PISMIDRAFT_95601</name>
</gene>
<feature type="compositionally biased region" description="Low complexity" evidence="1">
    <location>
        <begin position="155"/>
        <end position="172"/>
    </location>
</feature>
<evidence type="ECO:0008006" key="4">
    <source>
        <dbReference type="Google" id="ProtNLM"/>
    </source>
</evidence>
<feature type="compositionally biased region" description="Basic residues" evidence="1">
    <location>
        <begin position="320"/>
        <end position="332"/>
    </location>
</feature>
<evidence type="ECO:0000256" key="1">
    <source>
        <dbReference type="SAM" id="MobiDB-lite"/>
    </source>
</evidence>
<name>A0A0C9ZA99_9AGAM</name>
<reference evidence="3" key="2">
    <citation type="submission" date="2015-01" db="EMBL/GenBank/DDBJ databases">
        <title>Evolutionary Origins and Diversification of the Mycorrhizal Mutualists.</title>
        <authorList>
            <consortium name="DOE Joint Genome Institute"/>
            <consortium name="Mycorrhizal Genomics Consortium"/>
            <person name="Kohler A."/>
            <person name="Kuo A."/>
            <person name="Nagy L.G."/>
            <person name="Floudas D."/>
            <person name="Copeland A."/>
            <person name="Barry K.W."/>
            <person name="Cichocki N."/>
            <person name="Veneault-Fourrey C."/>
            <person name="LaButti K."/>
            <person name="Lindquist E.A."/>
            <person name="Lipzen A."/>
            <person name="Lundell T."/>
            <person name="Morin E."/>
            <person name="Murat C."/>
            <person name="Riley R."/>
            <person name="Ohm R."/>
            <person name="Sun H."/>
            <person name="Tunlid A."/>
            <person name="Henrissat B."/>
            <person name="Grigoriev I.V."/>
            <person name="Hibbett D.S."/>
            <person name="Martin F."/>
        </authorList>
    </citation>
    <scope>NUCLEOTIDE SEQUENCE [LARGE SCALE GENOMIC DNA]</scope>
    <source>
        <strain evidence="3">441</strain>
    </source>
</reference>
<dbReference type="InterPro" id="IPR050055">
    <property type="entry name" value="EF-Tu_GTPase"/>
</dbReference>
<feature type="region of interest" description="Disordered" evidence="1">
    <location>
        <begin position="1"/>
        <end position="25"/>
    </location>
</feature>
<dbReference type="HOGENOM" id="CLU_034394_1_1_1"/>
<dbReference type="GO" id="GO:0003746">
    <property type="term" value="F:translation elongation factor activity"/>
    <property type="evidence" value="ECO:0007669"/>
    <property type="project" value="TreeGrafter"/>
</dbReference>
<dbReference type="PANTHER" id="PTHR43721">
    <property type="entry name" value="ELONGATION FACTOR TU-RELATED"/>
    <property type="match status" value="1"/>
</dbReference>
<organism evidence="2 3">
    <name type="scientific">Pisolithus microcarpus 441</name>
    <dbReference type="NCBI Taxonomy" id="765257"/>
    <lineage>
        <taxon>Eukaryota</taxon>
        <taxon>Fungi</taxon>
        <taxon>Dikarya</taxon>
        <taxon>Basidiomycota</taxon>
        <taxon>Agaricomycotina</taxon>
        <taxon>Agaricomycetes</taxon>
        <taxon>Agaricomycetidae</taxon>
        <taxon>Boletales</taxon>
        <taxon>Sclerodermatineae</taxon>
        <taxon>Pisolithaceae</taxon>
        <taxon>Pisolithus</taxon>
    </lineage>
</organism>
<accession>A0A0C9ZA99</accession>
<evidence type="ECO:0000313" key="2">
    <source>
        <dbReference type="EMBL" id="KIK26171.1"/>
    </source>
</evidence>
<proteinExistence type="predicted"/>
<feature type="region of interest" description="Disordered" evidence="1">
    <location>
        <begin position="153"/>
        <end position="182"/>
    </location>
</feature>
<dbReference type="Proteomes" id="UP000054018">
    <property type="component" value="Unassembled WGS sequence"/>
</dbReference>
<dbReference type="OrthoDB" id="248233at2759"/>
<reference evidence="2 3" key="1">
    <citation type="submission" date="2014-04" db="EMBL/GenBank/DDBJ databases">
        <authorList>
            <consortium name="DOE Joint Genome Institute"/>
            <person name="Kuo A."/>
            <person name="Kohler A."/>
            <person name="Costa M.D."/>
            <person name="Nagy L.G."/>
            <person name="Floudas D."/>
            <person name="Copeland A."/>
            <person name="Barry K.W."/>
            <person name="Cichocki N."/>
            <person name="Veneault-Fourrey C."/>
            <person name="LaButti K."/>
            <person name="Lindquist E.A."/>
            <person name="Lipzen A."/>
            <person name="Lundell T."/>
            <person name="Morin E."/>
            <person name="Murat C."/>
            <person name="Sun H."/>
            <person name="Tunlid A."/>
            <person name="Henrissat B."/>
            <person name="Grigoriev I.V."/>
            <person name="Hibbett D.S."/>
            <person name="Martin F."/>
            <person name="Nordberg H.P."/>
            <person name="Cantor M.N."/>
            <person name="Hua S.X."/>
        </authorList>
    </citation>
    <scope>NUCLEOTIDE SEQUENCE [LARGE SCALE GENOMIC DNA]</scope>
    <source>
        <strain evidence="2 3">441</strain>
    </source>
</reference>
<evidence type="ECO:0000313" key="3">
    <source>
        <dbReference type="Proteomes" id="UP000054018"/>
    </source>
</evidence>
<dbReference type="AlphaFoldDB" id="A0A0C9ZA99"/>
<feature type="region of interest" description="Disordered" evidence="1">
    <location>
        <begin position="272"/>
        <end position="351"/>
    </location>
</feature>
<sequence length="447" mass="48335">MFGESDSESPRVPSPWDNLTSSPPTGALVQTIPRLIPEVEEGNVEYKLQLLAPSPARFARLVTQLKWRLLEGGGQAYYEIGVADSGALLGLPRSELEESLETLETMAGEIGASVIVVKEIEVPPALSGIAQRQLVHWEGRRKKRKDFLGAVHSVDSSSATSTTEPETEVSTTDPEDKLGASNAFPDVTHIHCADLRTSHVSLPLEFPGAIFNMDSDTETAADVDGTRNIMPKDTPIVSVDLEISSVYKPRPVRKRMKHTSAPLNHLDKLARQTSGKRANQCTLHSPQSDHVSTSTTTTTTDGEGEGADIEESQPTPAKAQNRKPTRDRRRGLRNSASRTHVSTPQRHVAHQNCDSTLASQVASDANSLASKFEGLHVTVDPSTCRSTSPEASLVDALGSDGQAIMAVGKTNRVDIASQEPRLIVEALVVRKMSLEDSFLDFGGFSFC</sequence>
<feature type="compositionally biased region" description="Polar residues" evidence="1">
    <location>
        <begin position="272"/>
        <end position="291"/>
    </location>
</feature>